<dbReference type="PATRIC" id="fig|1702214.3.peg.1772"/>
<evidence type="ECO:0008006" key="3">
    <source>
        <dbReference type="Google" id="ProtNLM"/>
    </source>
</evidence>
<name>A0A0Q4B5F9_9BACT</name>
<dbReference type="AlphaFoldDB" id="A0A0Q4B5F9"/>
<dbReference type="STRING" id="1702214.AL399_08380"/>
<keyword evidence="2" id="KW-1185">Reference proteome</keyword>
<reference evidence="1" key="1">
    <citation type="submission" date="2015-08" db="EMBL/GenBank/DDBJ databases">
        <title>Candidatus Bacteriodes Periocalifornicus.</title>
        <authorList>
            <person name="McLean J.S."/>
            <person name="Kelley S."/>
        </authorList>
    </citation>
    <scope>NUCLEOTIDE SEQUENCE [LARGE SCALE GENOMIC DNA]</scope>
    <source>
        <strain evidence="1">12B</strain>
    </source>
</reference>
<evidence type="ECO:0000313" key="1">
    <source>
        <dbReference type="EMBL" id="KQM08249.1"/>
    </source>
</evidence>
<gene>
    <name evidence="1" type="ORF">AL399_08380</name>
</gene>
<dbReference type="Proteomes" id="UP000054172">
    <property type="component" value="Unassembled WGS sequence"/>
</dbReference>
<dbReference type="NCBIfam" id="NF033711">
    <property type="entry name" value="T9SS_PorQ"/>
    <property type="match status" value="1"/>
</dbReference>
<accession>A0A0Q4B5F9</accession>
<dbReference type="EMBL" id="LIIK01000052">
    <property type="protein sequence ID" value="KQM08249.1"/>
    <property type="molecule type" value="Genomic_DNA"/>
</dbReference>
<evidence type="ECO:0000313" key="2">
    <source>
        <dbReference type="Proteomes" id="UP000054172"/>
    </source>
</evidence>
<dbReference type="NCBIfam" id="NF033709">
    <property type="entry name" value="PorV_fam"/>
    <property type="match status" value="1"/>
</dbReference>
<protein>
    <recommendedName>
        <fullName evidence="3">Type IX secretion system membrane protein PorP/SprF</fullName>
    </recommendedName>
</protein>
<comment type="caution">
    <text evidence="1">The sequence shown here is derived from an EMBL/GenBank/DDBJ whole genome shotgun (WGS) entry which is preliminary data.</text>
</comment>
<organism evidence="1 2">
    <name type="scientific">Candidatus [Bacteroides] periocalifornicus</name>
    <dbReference type="NCBI Taxonomy" id="1702214"/>
    <lineage>
        <taxon>Bacteria</taxon>
        <taxon>Pseudomonadati</taxon>
        <taxon>Bacteroidota</taxon>
    </lineage>
</organism>
<proteinExistence type="predicted"/>
<sequence length="384" mass="43305">MRTLRQEVRWATLVLLLCLPYVGWGQIWVQDAKGLDRGREGYAFLHLPEAPRLAALGGKAPALVHGLQPGVAVHNPALALPELHQYLQVAYTLMYAGLNYSQASYFHELPSLGMVGASVRQLWYGRFNGYDEQGQPTGSFTAYDVALALHYNQEIAQGLHVGFSLAPIISSIERYTSFALAMDIGVLYYTPNRLFAASLLCRNLGSGLKGYTPRRRELTPLELMAGVDITLAHAPLRFLITLQNLENWHLRYNPNTSYRRLFGDGKAEDHRETVWEAILGEALAHPIIGVEITPVKYVYFQLGYNHSRRMEMQLEARPFLVGFSWGIGVEYRHFQFNFSRSLYHLHGAMNHVSVGYCFARPSMKVAPPEALDDAYKENTPDETD</sequence>